<name>A0AAN9Y682_9HEMI</name>
<feature type="domain" description="P-type ATPase N-terminal" evidence="19">
    <location>
        <begin position="61"/>
        <end position="117"/>
    </location>
</feature>
<feature type="binding site" evidence="16">
    <location>
        <position position="681"/>
    </location>
    <ligand>
        <name>ATP</name>
        <dbReference type="ChEBI" id="CHEBI:30616"/>
    </ligand>
</feature>
<keyword evidence="5 18" id="KW-0812">Transmembrane</keyword>
<keyword evidence="4" id="KW-1003">Cell membrane</keyword>
<dbReference type="InterPro" id="IPR023298">
    <property type="entry name" value="ATPase_P-typ_TM_dom_sf"/>
</dbReference>
<feature type="transmembrane region" description="Helical" evidence="18">
    <location>
        <begin position="1047"/>
        <end position="1071"/>
    </location>
</feature>
<feature type="transmembrane region" description="Helical" evidence="18">
    <location>
        <begin position="972"/>
        <end position="989"/>
    </location>
</feature>
<dbReference type="SFLD" id="SFLDS00003">
    <property type="entry name" value="Haloacid_Dehalogenase"/>
    <property type="match status" value="1"/>
</dbReference>
<dbReference type="FunFam" id="2.70.150.10:FF:000021">
    <property type="entry name" value="Phospholipid-transporting ATPase"/>
    <property type="match status" value="1"/>
</dbReference>
<dbReference type="InterPro" id="IPR023214">
    <property type="entry name" value="HAD_sf"/>
</dbReference>
<evidence type="ECO:0000256" key="11">
    <source>
        <dbReference type="ARBA" id="ARBA00022989"/>
    </source>
</evidence>
<feature type="transmembrane region" description="Helical" evidence="18">
    <location>
        <begin position="930"/>
        <end position="952"/>
    </location>
</feature>
<dbReference type="InterPro" id="IPR008250">
    <property type="entry name" value="ATPase_P-typ_transduc_dom_A_sf"/>
</dbReference>
<dbReference type="GO" id="GO:0005886">
    <property type="term" value="C:plasma membrane"/>
    <property type="evidence" value="ECO:0007669"/>
    <property type="project" value="UniProtKB-SubCell"/>
</dbReference>
<comment type="catalytic activity">
    <reaction evidence="14">
        <text>a 1,2-diacyl-sn-glycero-3-phospho-L-serine(out) + ATP + H2O = a 1,2-diacyl-sn-glycero-3-phospho-L-serine(in) + ADP + phosphate + H(+)</text>
        <dbReference type="Rhea" id="RHEA:38567"/>
        <dbReference type="ChEBI" id="CHEBI:15377"/>
        <dbReference type="ChEBI" id="CHEBI:15378"/>
        <dbReference type="ChEBI" id="CHEBI:30616"/>
        <dbReference type="ChEBI" id="CHEBI:43474"/>
        <dbReference type="ChEBI" id="CHEBI:57262"/>
        <dbReference type="ChEBI" id="CHEBI:456216"/>
    </reaction>
    <physiologicalReaction direction="left-to-right" evidence="14">
        <dbReference type="Rhea" id="RHEA:38568"/>
    </physiologicalReaction>
</comment>
<comment type="caution">
    <text evidence="21">The sequence shown here is derived from an EMBL/GenBank/DDBJ whole genome shotgun (WGS) entry which is preliminary data.</text>
</comment>
<feature type="binding site" evidence="16">
    <location>
        <position position="545"/>
    </location>
    <ligand>
        <name>ATP</name>
        <dbReference type="ChEBI" id="CHEBI:30616"/>
    </ligand>
</feature>
<evidence type="ECO:0000256" key="12">
    <source>
        <dbReference type="ARBA" id="ARBA00023136"/>
    </source>
</evidence>
<evidence type="ECO:0000313" key="21">
    <source>
        <dbReference type="EMBL" id="KAK7598297.1"/>
    </source>
</evidence>
<dbReference type="SUPFAM" id="SSF81665">
    <property type="entry name" value="Calcium ATPase, transmembrane domain M"/>
    <property type="match status" value="1"/>
</dbReference>
<dbReference type="Gene3D" id="3.40.50.1000">
    <property type="entry name" value="HAD superfamily/HAD-like"/>
    <property type="match status" value="1"/>
</dbReference>
<dbReference type="PROSITE" id="PS00154">
    <property type="entry name" value="ATPASE_E1_E2"/>
    <property type="match status" value="1"/>
</dbReference>
<feature type="active site" description="4-aspartylphosphate intermediate" evidence="15">
    <location>
        <position position="432"/>
    </location>
</feature>
<feature type="binding site" evidence="16">
    <location>
        <position position="803"/>
    </location>
    <ligand>
        <name>ATP</name>
        <dbReference type="ChEBI" id="CHEBI:30616"/>
    </ligand>
</feature>
<dbReference type="NCBIfam" id="TIGR01652">
    <property type="entry name" value="ATPase-Plipid"/>
    <property type="match status" value="2"/>
</dbReference>
<evidence type="ECO:0000256" key="2">
    <source>
        <dbReference type="ARBA" id="ARBA00004236"/>
    </source>
</evidence>
<proteinExistence type="inferred from homology"/>
<feature type="binding site" evidence="16">
    <location>
        <position position="601"/>
    </location>
    <ligand>
        <name>ATP</name>
        <dbReference type="ChEBI" id="CHEBI:30616"/>
    </ligand>
</feature>
<comment type="cofactor">
    <cofactor evidence="17">
        <name>Mg(2+)</name>
        <dbReference type="ChEBI" id="CHEBI:18420"/>
    </cofactor>
</comment>
<gene>
    <name evidence="21" type="ORF">V9T40_006532</name>
</gene>
<evidence type="ECO:0000256" key="5">
    <source>
        <dbReference type="ARBA" id="ARBA00022692"/>
    </source>
</evidence>
<evidence type="ECO:0000313" key="22">
    <source>
        <dbReference type="Proteomes" id="UP001367676"/>
    </source>
</evidence>
<dbReference type="GO" id="GO:0005524">
    <property type="term" value="F:ATP binding"/>
    <property type="evidence" value="ECO:0007669"/>
    <property type="project" value="UniProtKB-UniRule"/>
</dbReference>
<evidence type="ECO:0000256" key="16">
    <source>
        <dbReference type="PIRSR" id="PIRSR606539-2"/>
    </source>
</evidence>
<dbReference type="SUPFAM" id="SSF81660">
    <property type="entry name" value="Metal cation-transporting ATPase, ATP-binding domain N"/>
    <property type="match status" value="1"/>
</dbReference>
<dbReference type="Gene3D" id="2.70.150.10">
    <property type="entry name" value="Calcium-transporting ATPase, cytoplasmic transduction domain A"/>
    <property type="match status" value="1"/>
</dbReference>
<evidence type="ECO:0000256" key="4">
    <source>
        <dbReference type="ARBA" id="ARBA00022475"/>
    </source>
</evidence>
<feature type="binding site" evidence="16">
    <location>
        <position position="773"/>
    </location>
    <ligand>
        <name>ATP</name>
        <dbReference type="ChEBI" id="CHEBI:30616"/>
    </ligand>
</feature>
<comment type="catalytic activity">
    <reaction evidence="13 18">
        <text>ATP + H2O + phospholipidSide 1 = ADP + phosphate + phospholipidSide 2.</text>
        <dbReference type="EC" id="7.6.2.1"/>
    </reaction>
</comment>
<dbReference type="Pfam" id="PF16209">
    <property type="entry name" value="PhoLip_ATPase_N"/>
    <property type="match status" value="1"/>
</dbReference>
<dbReference type="NCBIfam" id="TIGR01494">
    <property type="entry name" value="ATPase_P-type"/>
    <property type="match status" value="1"/>
</dbReference>
<keyword evidence="6 17" id="KW-0479">Metal-binding</keyword>
<evidence type="ECO:0000259" key="20">
    <source>
        <dbReference type="Pfam" id="PF16212"/>
    </source>
</evidence>
<dbReference type="InterPro" id="IPR018303">
    <property type="entry name" value="ATPase_P-typ_P_site"/>
</dbReference>
<evidence type="ECO:0000256" key="1">
    <source>
        <dbReference type="ARBA" id="ARBA00004141"/>
    </source>
</evidence>
<dbReference type="PANTHER" id="PTHR24092">
    <property type="entry name" value="PROBABLE PHOSPHOLIPID-TRANSPORTING ATPASE"/>
    <property type="match status" value="1"/>
</dbReference>
<keyword evidence="11 18" id="KW-1133">Transmembrane helix</keyword>
<protein>
    <recommendedName>
        <fullName evidence="18">Phospholipid-transporting ATPase</fullName>
        <ecNumber evidence="18">7.6.2.1</ecNumber>
    </recommendedName>
</protein>
<keyword evidence="22" id="KW-1185">Reference proteome</keyword>
<dbReference type="InterPro" id="IPR001757">
    <property type="entry name" value="P_typ_ATPase"/>
</dbReference>
<dbReference type="EC" id="7.6.2.1" evidence="18"/>
<keyword evidence="8 16" id="KW-0067">ATP-binding</keyword>
<feature type="binding site" evidence="17">
    <location>
        <position position="434"/>
    </location>
    <ligand>
        <name>Mg(2+)</name>
        <dbReference type="ChEBI" id="CHEBI:18420"/>
    </ligand>
</feature>
<dbReference type="InterPro" id="IPR032631">
    <property type="entry name" value="P-type_ATPase_N"/>
</dbReference>
<feature type="binding site" evidence="16">
    <location>
        <position position="434"/>
    </location>
    <ligand>
        <name>ATP</name>
        <dbReference type="ChEBI" id="CHEBI:30616"/>
    </ligand>
</feature>
<dbReference type="Gene3D" id="3.40.1110.10">
    <property type="entry name" value="Calcium-transporting ATPase, cytoplasmic domain N"/>
    <property type="match status" value="1"/>
</dbReference>
<evidence type="ECO:0000256" key="3">
    <source>
        <dbReference type="ARBA" id="ARBA00008109"/>
    </source>
</evidence>
<dbReference type="PANTHER" id="PTHR24092:SF150">
    <property type="entry name" value="PHOSPHOLIPID-TRANSPORTING ATPASE"/>
    <property type="match status" value="1"/>
</dbReference>
<feature type="transmembrane region" description="Helical" evidence="18">
    <location>
        <begin position="315"/>
        <end position="341"/>
    </location>
</feature>
<evidence type="ECO:0000256" key="17">
    <source>
        <dbReference type="PIRSR" id="PIRSR606539-3"/>
    </source>
</evidence>
<evidence type="ECO:0000256" key="14">
    <source>
        <dbReference type="ARBA" id="ARBA00051303"/>
    </source>
</evidence>
<feature type="binding site" evidence="17">
    <location>
        <position position="432"/>
    </location>
    <ligand>
        <name>Mg(2+)</name>
        <dbReference type="ChEBI" id="CHEBI:18420"/>
    </ligand>
</feature>
<feature type="domain" description="P-type ATPase C-terminal" evidence="20">
    <location>
        <begin position="825"/>
        <end position="1071"/>
    </location>
</feature>
<dbReference type="SUPFAM" id="SSF56784">
    <property type="entry name" value="HAD-like"/>
    <property type="match status" value="1"/>
</dbReference>
<keyword evidence="10 18" id="KW-1278">Translocase</keyword>
<dbReference type="Pfam" id="PF16212">
    <property type="entry name" value="PhoLip_ATPase_C"/>
    <property type="match status" value="1"/>
</dbReference>
<feature type="transmembrane region" description="Helical" evidence="18">
    <location>
        <begin position="361"/>
        <end position="382"/>
    </location>
</feature>
<evidence type="ECO:0000256" key="7">
    <source>
        <dbReference type="ARBA" id="ARBA00022741"/>
    </source>
</evidence>
<feature type="binding site" evidence="17">
    <location>
        <position position="803"/>
    </location>
    <ligand>
        <name>Mg(2+)</name>
        <dbReference type="ChEBI" id="CHEBI:18420"/>
    </ligand>
</feature>
<dbReference type="Pfam" id="PF13246">
    <property type="entry name" value="Cation_ATPase"/>
    <property type="match status" value="1"/>
</dbReference>
<comment type="subcellular location">
    <subcellularLocation>
        <location evidence="2">Cell membrane</location>
    </subcellularLocation>
    <subcellularLocation>
        <location evidence="1 18">Membrane</location>
        <topology evidence="1 18">Multi-pass membrane protein</topology>
    </subcellularLocation>
</comment>
<sequence>MNLELKAAQSVSTQVKPAAPSCCSSFHPEVAPTSSTVTMNENEHIVSHSNYRRIVINGMQTTKFVTNAISTTKYTLLTFWYRFLWEQSHNLTNCFFLLVSIIQQFPEASFMGRYTTLIPLCIILSFSAIKEILEDINRNRGDRRVNRRMVEVLKNSFGWSRTEWRQVQVGDVVRVHNGEFFPADLLLLKSSAEGGICYIETVNLDGENNLKIRRSVPRVDFDSTADLENGMTSYNFGGIVECDPPNEKIYSFSGVFKADQDLTVALTADHILLRGAILRNTQWIVGLVIYTGSETKIMKNSSSTRLKRSSVSAMVNSHIIFLFVLFVIYSLVHWFLSFLWNNAYYEKMWYVPLKKQTITDSSTVIEILVFGVIYSILIPISLQVMQEVARYIQGIFINNDLDMYYESKDTPAMVKTSGLNEDLALVKYIFADKTGTLTKNVLEFKCCSVDGTVYDHQKILHLSSRQKGADNALTHLFVAVSVCPGVVPVQKADSISYFASSPDQKALILAAADFGCTLTNRTHNQVDLKLHGQLHQYEVLCDFEFSSDRKRTSVIVRNSSDELILYTMGADDVILPRCHSDGKNIDMTKKHSETFATQGLRSLFVAMKKINRRDFDSWYPNYQKAYEALSSKEELFEKAELLILKHLTLLGCTAVEDKLQDEVPETIESLLEAGINIWILTGDKLETAMNIGYSCRLLSDDVPLILLNSNDLPKMRATIIRYKRNMAAQFGHPGNNYTLLVTGECLNTLFESRLDVDNFILLMLSCRCVICCRTAPKQKAMVVKNVQKYTKFVTLAIGDGANDVAMIQTASIGIGISGMEGLQAANAADYAIGQFKYLKKLLLVHGTWSYNRICKMIYFIYYKNITIATIQLFYTATNGWSGQLFLDRWAKALFNVLLTSAPTLALGIFEQNLPSDVLLKNPFVYAKNKWFDLQSFFICMFNALAHAVLLSWLSMQVFGSGSFWSSGYNESYMVLGNVVYTGLILIVGLKCALHTYHWTNVTLLFVASSSILWFFVFTIISHTWSWIYVGEDMPRMIEMLFKSPTFWLFIVFVVVAVLLFDAVAVILYRIFGDPVIETLRNRSLRSRNHLSIVT</sequence>
<evidence type="ECO:0000256" key="8">
    <source>
        <dbReference type="ARBA" id="ARBA00022840"/>
    </source>
</evidence>
<dbReference type="InterPro" id="IPR036412">
    <property type="entry name" value="HAD-like_sf"/>
</dbReference>
<evidence type="ECO:0000256" key="18">
    <source>
        <dbReference type="RuleBase" id="RU362033"/>
    </source>
</evidence>
<feature type="binding site" evidence="16">
    <location>
        <position position="432"/>
    </location>
    <ligand>
        <name>ATP</name>
        <dbReference type="ChEBI" id="CHEBI:30616"/>
    </ligand>
</feature>
<dbReference type="InterPro" id="IPR044492">
    <property type="entry name" value="P_typ_ATPase_HD_dom"/>
</dbReference>
<dbReference type="GO" id="GO:0016887">
    <property type="term" value="F:ATP hydrolysis activity"/>
    <property type="evidence" value="ECO:0007669"/>
    <property type="project" value="InterPro"/>
</dbReference>
<dbReference type="InterPro" id="IPR023299">
    <property type="entry name" value="ATPase_P-typ_cyto_dom_N"/>
</dbReference>
<comment type="similarity">
    <text evidence="3 18">Belongs to the cation transport ATPase (P-type) (TC 3.A.3) family. Type IV subfamily.</text>
</comment>
<dbReference type="FunFam" id="3.40.50.1000:FF:000014">
    <property type="entry name" value="Phospholipid-transporting ATPase"/>
    <property type="match status" value="1"/>
</dbReference>
<feature type="binding site" evidence="16">
    <location>
        <position position="682"/>
    </location>
    <ligand>
        <name>ATP</name>
        <dbReference type="ChEBI" id="CHEBI:30616"/>
    </ligand>
</feature>
<dbReference type="SFLD" id="SFLDG00002">
    <property type="entry name" value="C1.7:_P-type_atpase_like"/>
    <property type="match status" value="1"/>
</dbReference>
<accession>A0AAN9Y682</accession>
<dbReference type="Proteomes" id="UP001367676">
    <property type="component" value="Unassembled WGS sequence"/>
</dbReference>
<feature type="binding site" evidence="17">
    <location>
        <position position="799"/>
    </location>
    <ligand>
        <name>Mg(2+)</name>
        <dbReference type="ChEBI" id="CHEBI:18420"/>
    </ligand>
</feature>
<reference evidence="21 22" key="1">
    <citation type="submission" date="2024-03" db="EMBL/GenBank/DDBJ databases">
        <title>Adaptation during the transition from Ophiocordyceps entomopathogen to insect associate is accompanied by gene loss and intensified selection.</title>
        <authorList>
            <person name="Ward C.M."/>
            <person name="Onetto C.A."/>
            <person name="Borneman A.R."/>
        </authorList>
    </citation>
    <scope>NUCLEOTIDE SEQUENCE [LARGE SCALE GENOMIC DNA]</scope>
    <source>
        <strain evidence="21">AWRI1</strain>
        <tissue evidence="21">Single Adult Female</tissue>
    </source>
</reference>
<evidence type="ECO:0000256" key="13">
    <source>
        <dbReference type="ARBA" id="ARBA00034036"/>
    </source>
</evidence>
<dbReference type="GO" id="GO:0045332">
    <property type="term" value="P:phospholipid translocation"/>
    <property type="evidence" value="ECO:0007669"/>
    <property type="project" value="TreeGrafter"/>
</dbReference>
<dbReference type="AlphaFoldDB" id="A0AAN9Y682"/>
<feature type="binding site" evidence="16">
    <location>
        <position position="779"/>
    </location>
    <ligand>
        <name>ATP</name>
        <dbReference type="ChEBI" id="CHEBI:30616"/>
    </ligand>
</feature>
<dbReference type="SFLD" id="SFLDF00027">
    <property type="entry name" value="p-type_atpase"/>
    <property type="match status" value="1"/>
</dbReference>
<feature type="transmembrane region" description="Helical" evidence="18">
    <location>
        <begin position="1001"/>
        <end position="1027"/>
    </location>
</feature>
<feature type="transmembrane region" description="Helical" evidence="18">
    <location>
        <begin position="858"/>
        <end position="877"/>
    </location>
</feature>
<evidence type="ECO:0000256" key="6">
    <source>
        <dbReference type="ARBA" id="ARBA00022723"/>
    </source>
</evidence>
<evidence type="ECO:0000256" key="9">
    <source>
        <dbReference type="ARBA" id="ARBA00022842"/>
    </source>
</evidence>
<evidence type="ECO:0000259" key="19">
    <source>
        <dbReference type="Pfam" id="PF16209"/>
    </source>
</evidence>
<dbReference type="EMBL" id="JBBCAQ010000014">
    <property type="protein sequence ID" value="KAK7598297.1"/>
    <property type="molecule type" value="Genomic_DNA"/>
</dbReference>
<feature type="binding site" evidence="16">
    <location>
        <position position="683"/>
    </location>
    <ligand>
        <name>ATP</name>
        <dbReference type="ChEBI" id="CHEBI:30616"/>
    </ligand>
</feature>
<keyword evidence="9 17" id="KW-0460">Magnesium</keyword>
<dbReference type="InterPro" id="IPR006539">
    <property type="entry name" value="P-type_ATPase_IV"/>
</dbReference>
<keyword evidence="7 16" id="KW-0547">Nucleotide-binding</keyword>
<keyword evidence="12 18" id="KW-0472">Membrane</keyword>
<dbReference type="GO" id="GO:0140326">
    <property type="term" value="F:ATPase-coupled intramembrane lipid transporter activity"/>
    <property type="evidence" value="ECO:0007669"/>
    <property type="project" value="UniProtKB-EC"/>
</dbReference>
<dbReference type="GO" id="GO:0000287">
    <property type="term" value="F:magnesium ion binding"/>
    <property type="evidence" value="ECO:0007669"/>
    <property type="project" value="UniProtKB-UniRule"/>
</dbReference>
<evidence type="ECO:0000256" key="10">
    <source>
        <dbReference type="ARBA" id="ARBA00022967"/>
    </source>
</evidence>
<evidence type="ECO:0000256" key="15">
    <source>
        <dbReference type="PIRSR" id="PIRSR606539-1"/>
    </source>
</evidence>
<organism evidence="21 22">
    <name type="scientific">Parthenolecanium corni</name>
    <dbReference type="NCBI Taxonomy" id="536013"/>
    <lineage>
        <taxon>Eukaryota</taxon>
        <taxon>Metazoa</taxon>
        <taxon>Ecdysozoa</taxon>
        <taxon>Arthropoda</taxon>
        <taxon>Hexapoda</taxon>
        <taxon>Insecta</taxon>
        <taxon>Pterygota</taxon>
        <taxon>Neoptera</taxon>
        <taxon>Paraneoptera</taxon>
        <taxon>Hemiptera</taxon>
        <taxon>Sternorrhyncha</taxon>
        <taxon>Coccoidea</taxon>
        <taxon>Coccidae</taxon>
        <taxon>Parthenolecanium</taxon>
    </lineage>
</organism>
<dbReference type="InterPro" id="IPR032630">
    <property type="entry name" value="P_typ_ATPase_c"/>
</dbReference>
<feature type="binding site" evidence="16">
    <location>
        <position position="433"/>
    </location>
    <ligand>
        <name>ATP</name>
        <dbReference type="ChEBI" id="CHEBI:30616"/>
    </ligand>
</feature>
<dbReference type="GO" id="GO:0005802">
    <property type="term" value="C:trans-Golgi network"/>
    <property type="evidence" value="ECO:0007669"/>
    <property type="project" value="TreeGrafter"/>
</dbReference>
<feature type="binding site" evidence="16">
    <location>
        <position position="802"/>
    </location>
    <ligand>
        <name>ATP</name>
        <dbReference type="ChEBI" id="CHEBI:30616"/>
    </ligand>
</feature>
<dbReference type="SUPFAM" id="SSF81653">
    <property type="entry name" value="Calcium ATPase, transduction domain A"/>
    <property type="match status" value="1"/>
</dbReference>
<dbReference type="PRINTS" id="PR00119">
    <property type="entry name" value="CATATPASE"/>
</dbReference>